<dbReference type="RefSeq" id="WP_008182636.1">
    <property type="nucleotide sequence ID" value="NZ_MKZR01000071.1"/>
</dbReference>
<accession>F4XQA9</accession>
<keyword evidence="2" id="KW-0808">Transferase</keyword>
<dbReference type="AlphaFoldDB" id="F4XQA9"/>
<keyword evidence="3" id="KW-1185">Reference proteome</keyword>
<evidence type="ECO:0000313" key="2">
    <source>
        <dbReference type="EMBL" id="EGJ33223.1"/>
    </source>
</evidence>
<dbReference type="HOGENOM" id="CLU_619369_0_0_3"/>
<organism evidence="2 3">
    <name type="scientific">Moorena producens 3L</name>
    <dbReference type="NCBI Taxonomy" id="489825"/>
    <lineage>
        <taxon>Bacteria</taxon>
        <taxon>Bacillati</taxon>
        <taxon>Cyanobacteriota</taxon>
        <taxon>Cyanophyceae</taxon>
        <taxon>Coleofasciculales</taxon>
        <taxon>Coleofasciculaceae</taxon>
        <taxon>Moorena</taxon>
    </lineage>
</organism>
<reference evidence="3" key="1">
    <citation type="journal article" date="2011" name="Proc. Natl. Acad. Sci. U.S.A.">
        <title>Genomic insights into the physiology and ecology of the marine filamentous cyanobacterium Lyngbya majuscula.</title>
        <authorList>
            <person name="Jones A.C."/>
            <person name="Monroe E.A."/>
            <person name="Podell S."/>
            <person name="Hess W.R."/>
            <person name="Klages S."/>
            <person name="Esquenazi E."/>
            <person name="Niessen S."/>
            <person name="Hoover H."/>
            <person name="Rothmann M."/>
            <person name="Lasken R.S."/>
            <person name="Yates J.R.III."/>
            <person name="Reinhardt R."/>
            <person name="Kube M."/>
            <person name="Burkart M.D."/>
            <person name="Allen E.E."/>
            <person name="Dorrestein P.C."/>
            <person name="Gerwick W.H."/>
            <person name="Gerwick L."/>
        </authorList>
    </citation>
    <scope>NUCLEOTIDE SEQUENCE [LARGE SCALE GENOMIC DNA]</scope>
    <source>
        <strain evidence="3">3L</strain>
    </source>
</reference>
<feature type="domain" description="Glycosyltransferase 2-like" evidence="1">
    <location>
        <begin position="7"/>
        <end position="115"/>
    </location>
</feature>
<dbReference type="InterPro" id="IPR029044">
    <property type="entry name" value="Nucleotide-diphossugar_trans"/>
</dbReference>
<protein>
    <submittedName>
        <fullName evidence="2">Glycosyltransferase involved in cell wall biogenesis</fullName>
    </submittedName>
</protein>
<dbReference type="GO" id="GO:0016740">
    <property type="term" value="F:transferase activity"/>
    <property type="evidence" value="ECO:0007669"/>
    <property type="project" value="UniProtKB-KW"/>
</dbReference>
<evidence type="ECO:0000259" key="1">
    <source>
        <dbReference type="Pfam" id="PF00535"/>
    </source>
</evidence>
<dbReference type="PANTHER" id="PTHR43685:SF2">
    <property type="entry name" value="GLYCOSYLTRANSFERASE 2-LIKE DOMAIN-CONTAINING PROTEIN"/>
    <property type="match status" value="1"/>
</dbReference>
<dbReference type="OrthoDB" id="9771846at2"/>
<dbReference type="Gene3D" id="3.90.550.10">
    <property type="entry name" value="Spore Coat Polysaccharide Biosynthesis Protein SpsA, Chain A"/>
    <property type="match status" value="1"/>
</dbReference>
<dbReference type="EMBL" id="GL890856">
    <property type="protein sequence ID" value="EGJ33223.1"/>
    <property type="molecule type" value="Genomic_DNA"/>
</dbReference>
<dbReference type="PANTHER" id="PTHR43685">
    <property type="entry name" value="GLYCOSYLTRANSFERASE"/>
    <property type="match status" value="1"/>
</dbReference>
<dbReference type="SUPFAM" id="SSF53448">
    <property type="entry name" value="Nucleotide-diphospho-sugar transferases"/>
    <property type="match status" value="1"/>
</dbReference>
<dbReference type="Pfam" id="PF00535">
    <property type="entry name" value="Glycos_transf_2"/>
    <property type="match status" value="1"/>
</dbReference>
<gene>
    <name evidence="2" type="ORF">LYNGBM3L_41750</name>
</gene>
<dbReference type="InterPro" id="IPR050834">
    <property type="entry name" value="Glycosyltransf_2"/>
</dbReference>
<dbReference type="CDD" id="cd00761">
    <property type="entry name" value="Glyco_tranf_GTA_type"/>
    <property type="match status" value="1"/>
</dbReference>
<name>F4XQA9_9CYAN</name>
<dbReference type="eggNOG" id="COG0463">
    <property type="taxonomic scope" value="Bacteria"/>
</dbReference>
<sequence length="407" mass="46076">MTGPKFSVVIPTRNRCETLSSAIETVLVQKYEDLELIVCDNNSQDETKSVVERFDDARVKYINSGSDLSMTDNWNLALSEASGEYVILFGDDDGLLPDALSDLDQLLSKNRFDAISWERCFYAWPNMLPPAFANQLTIPLAQELRYWDSQNFLRDMIDFSGPYRSLPMLYSSVVKRSILLKMKKITGNYLFSINPDIYSGVSIAYLCKNFLHSMRPFSINGASAKSNGTAWIFGGKQNKVLKENWSLNRKSGRTWDELVPDIRSVPCAVIDGFQASRKRIFPKDRMLEVNKKSFLKTAILQAVVDVKDESEWVKFEDEILNKVKSDNNLRKELRSYLAEKKEKGSFELSHGFKTGITGNEMILDASDFGAANVLDASILIGKLIGSYKPPATTHLPKNERLVQVKNR</sequence>
<evidence type="ECO:0000313" key="3">
    <source>
        <dbReference type="Proteomes" id="UP000003959"/>
    </source>
</evidence>
<dbReference type="Proteomes" id="UP000003959">
    <property type="component" value="Unassembled WGS sequence"/>
</dbReference>
<proteinExistence type="predicted"/>
<dbReference type="InterPro" id="IPR001173">
    <property type="entry name" value="Glyco_trans_2-like"/>
</dbReference>